<dbReference type="EMBL" id="CAKXZT010000173">
    <property type="protein sequence ID" value="CAH2408889.1"/>
    <property type="molecule type" value="Genomic_DNA"/>
</dbReference>
<reference evidence="2 3" key="1">
    <citation type="submission" date="2022-03" db="EMBL/GenBank/DDBJ databases">
        <authorList>
            <person name="Brunel B."/>
        </authorList>
    </citation>
    <scope>NUCLEOTIDE SEQUENCE [LARGE SCALE GENOMIC DNA]</scope>
    <source>
        <strain evidence="2">STM5069sample</strain>
    </source>
</reference>
<dbReference type="Proteomes" id="UP001153050">
    <property type="component" value="Unassembled WGS sequence"/>
</dbReference>
<feature type="region of interest" description="Disordered" evidence="1">
    <location>
        <begin position="86"/>
        <end position="115"/>
    </location>
</feature>
<comment type="caution">
    <text evidence="2">The sequence shown here is derived from an EMBL/GenBank/DDBJ whole genome shotgun (WGS) entry which is preliminary data.</text>
</comment>
<proteinExistence type="predicted"/>
<accession>A0ABN8KK79</accession>
<evidence type="ECO:0000313" key="3">
    <source>
        <dbReference type="Proteomes" id="UP001153050"/>
    </source>
</evidence>
<keyword evidence="3" id="KW-1185">Reference proteome</keyword>
<protein>
    <submittedName>
        <fullName evidence="2">Uncharacterized protein</fullName>
    </submittedName>
</protein>
<gene>
    <name evidence="2" type="ORF">MES5069_740042</name>
</gene>
<name>A0ABN8KK79_9HYPH</name>
<organism evidence="2 3">
    <name type="scientific">Mesorhizobium escarrei</name>
    <dbReference type="NCBI Taxonomy" id="666018"/>
    <lineage>
        <taxon>Bacteria</taxon>
        <taxon>Pseudomonadati</taxon>
        <taxon>Pseudomonadota</taxon>
        <taxon>Alphaproteobacteria</taxon>
        <taxon>Hyphomicrobiales</taxon>
        <taxon>Phyllobacteriaceae</taxon>
        <taxon>Mesorhizobium</taxon>
    </lineage>
</organism>
<sequence>MIDGQSLCWSGPAPLVAGQRDQGSGSLASKPPKARLIRVLRPVVGALVAPVYDFRHDLAPGYSVGSQFVRVEIIIEVTRPDGGVLRIARDPGTGPSNRLSGSYLKNGPGCASSGW</sequence>
<evidence type="ECO:0000313" key="2">
    <source>
        <dbReference type="EMBL" id="CAH2408889.1"/>
    </source>
</evidence>
<evidence type="ECO:0000256" key="1">
    <source>
        <dbReference type="SAM" id="MobiDB-lite"/>
    </source>
</evidence>